<dbReference type="EMBL" id="OC928833">
    <property type="protein sequence ID" value="CAD7657959.1"/>
    <property type="molecule type" value="Genomic_DNA"/>
</dbReference>
<dbReference type="GO" id="GO:0005694">
    <property type="term" value="C:chromosome"/>
    <property type="evidence" value="ECO:0007669"/>
    <property type="project" value="UniProtKB-ARBA"/>
</dbReference>
<keyword evidence="2" id="KW-1185">Reference proteome</keyword>
<dbReference type="Gene3D" id="2.40.50.40">
    <property type="match status" value="1"/>
</dbReference>
<dbReference type="Proteomes" id="UP000728032">
    <property type="component" value="Unassembled WGS sequence"/>
</dbReference>
<accession>A0A7R9QUT3</accession>
<evidence type="ECO:0008006" key="3">
    <source>
        <dbReference type="Google" id="ProtNLM"/>
    </source>
</evidence>
<organism evidence="1">
    <name type="scientific">Oppiella nova</name>
    <dbReference type="NCBI Taxonomy" id="334625"/>
    <lineage>
        <taxon>Eukaryota</taxon>
        <taxon>Metazoa</taxon>
        <taxon>Ecdysozoa</taxon>
        <taxon>Arthropoda</taxon>
        <taxon>Chelicerata</taxon>
        <taxon>Arachnida</taxon>
        <taxon>Acari</taxon>
        <taxon>Acariformes</taxon>
        <taxon>Sarcoptiformes</taxon>
        <taxon>Oribatida</taxon>
        <taxon>Brachypylina</taxon>
        <taxon>Oppioidea</taxon>
        <taxon>Oppiidae</taxon>
        <taxon>Oppiella</taxon>
    </lineage>
</organism>
<reference evidence="1" key="1">
    <citation type="submission" date="2020-11" db="EMBL/GenBank/DDBJ databases">
        <authorList>
            <person name="Tran Van P."/>
        </authorList>
    </citation>
    <scope>NUCLEOTIDE SEQUENCE</scope>
</reference>
<evidence type="ECO:0000313" key="1">
    <source>
        <dbReference type="EMBL" id="CAD7657959.1"/>
    </source>
</evidence>
<feature type="non-terminal residue" evidence="1">
    <location>
        <position position="349"/>
    </location>
</feature>
<evidence type="ECO:0000313" key="2">
    <source>
        <dbReference type="Proteomes" id="UP000728032"/>
    </source>
</evidence>
<sequence>MPPKKSKKSTNAFTTAMETRNNSKCNVEYEKLEEIEDRRNRNRYQFTSGHYRTKDWEIVEMGSDPNGEYPGPVGKDAEGEDVYRVEAVYDFEWVIDTDDEEGDGWPGFSVRWKGWPPEFDTIEPFDHLLDTREARRCAKMCGIYLNSGSANTRVRQRGVRSALKKLRKKYSPEEVRKRFLHFIMTRSKVEDIAVEGNSFQRLANELFRENRASDKFCLFLGFFSLNNEKESHLVFQYELNFWSDLRAQWSELRIESEFELYPKFIGQKPDELKDANYNGRYSESTQNIATDFRKILKRGKGVIALIMSRVGDGAQEDTHCCVLVVRGTGVFAFNPTPDAIHPHKKARDI</sequence>
<dbReference type="InterPro" id="IPR016197">
    <property type="entry name" value="Chromo-like_dom_sf"/>
</dbReference>
<protein>
    <recommendedName>
        <fullName evidence="3">Chromo domain-containing protein</fullName>
    </recommendedName>
</protein>
<proteinExistence type="predicted"/>
<gene>
    <name evidence="1" type="ORF">ONB1V03_LOCUS14584</name>
</gene>
<name>A0A7R9QUT3_9ACAR</name>
<dbReference type="AlphaFoldDB" id="A0A7R9QUT3"/>
<dbReference type="SUPFAM" id="SSF54160">
    <property type="entry name" value="Chromo domain-like"/>
    <property type="match status" value="1"/>
</dbReference>
<dbReference type="OrthoDB" id="1918685at2759"/>
<dbReference type="EMBL" id="CAJPVJ010014008">
    <property type="protein sequence ID" value="CAG2175145.1"/>
    <property type="molecule type" value="Genomic_DNA"/>
</dbReference>